<evidence type="ECO:0000313" key="2">
    <source>
        <dbReference type="Proteomes" id="UP001497644"/>
    </source>
</evidence>
<name>A0AAV2N6E8_9HYME</name>
<sequence>MSYHNRRLLSKHACSSPIQMQKLGSVQLVCKLHEGHDHPSHLVCHSPPLDYKVFVFVISGLPLFPRIMFFHSITWTSAAMHCNRATFLSHGQGGAPSWSNAAIINVVPSSRSFTHVADLDLFTALLRQTLLAESDILLEKLKTYGK</sequence>
<accession>A0AAV2N6E8</accession>
<proteinExistence type="predicted"/>
<gene>
    <name evidence="1" type="ORF">LPLAT_LOCUS2003</name>
</gene>
<protein>
    <submittedName>
        <fullName evidence="1">Uncharacterized protein</fullName>
    </submittedName>
</protein>
<organism evidence="1 2">
    <name type="scientific">Lasius platythorax</name>
    <dbReference type="NCBI Taxonomy" id="488582"/>
    <lineage>
        <taxon>Eukaryota</taxon>
        <taxon>Metazoa</taxon>
        <taxon>Ecdysozoa</taxon>
        <taxon>Arthropoda</taxon>
        <taxon>Hexapoda</taxon>
        <taxon>Insecta</taxon>
        <taxon>Pterygota</taxon>
        <taxon>Neoptera</taxon>
        <taxon>Endopterygota</taxon>
        <taxon>Hymenoptera</taxon>
        <taxon>Apocrita</taxon>
        <taxon>Aculeata</taxon>
        <taxon>Formicoidea</taxon>
        <taxon>Formicidae</taxon>
        <taxon>Formicinae</taxon>
        <taxon>Lasius</taxon>
        <taxon>Lasius</taxon>
    </lineage>
</organism>
<dbReference type="EMBL" id="OZ034834">
    <property type="protein sequence ID" value="CAL1675676.1"/>
    <property type="molecule type" value="Genomic_DNA"/>
</dbReference>
<keyword evidence="2" id="KW-1185">Reference proteome</keyword>
<dbReference type="AlphaFoldDB" id="A0AAV2N6E8"/>
<evidence type="ECO:0000313" key="1">
    <source>
        <dbReference type="EMBL" id="CAL1675676.1"/>
    </source>
</evidence>
<reference evidence="1" key="1">
    <citation type="submission" date="2024-04" db="EMBL/GenBank/DDBJ databases">
        <authorList>
            <consortium name="Molecular Ecology Group"/>
        </authorList>
    </citation>
    <scope>NUCLEOTIDE SEQUENCE</scope>
</reference>
<dbReference type="Proteomes" id="UP001497644">
    <property type="component" value="Chromosome 11"/>
</dbReference>